<dbReference type="Proteomes" id="UP001177212">
    <property type="component" value="Unassembled WGS sequence"/>
</dbReference>
<keyword evidence="2" id="KW-1185">Reference proteome</keyword>
<sequence length="193" mass="21934">MDIVNKSFFQNLLIQELLSVQIEISNEFSKKCLVVLLDHVVDKVSNGFSFKVAGGHYLYGKAKSERPGRVISKNEAVVIEPRVHLNVVKTSKTQRVLLKESVLHLSSKLGVTDVFSRIVMRVFYQCFEMVLTGKSIIAFRGFGYVKPVRYKSKKCYIPSMKGFVDLPERNSVLFSASDVFRFKCESTEYFGLA</sequence>
<name>A0ABT9FCJ9_9GAMM</name>
<accession>A0ABT9FCJ9</accession>
<evidence type="ECO:0008006" key="3">
    <source>
        <dbReference type="Google" id="ProtNLM"/>
    </source>
</evidence>
<organism evidence="1 2">
    <name type="scientific">Pseudoalteromonas marina</name>
    <dbReference type="NCBI Taxonomy" id="267375"/>
    <lineage>
        <taxon>Bacteria</taxon>
        <taxon>Pseudomonadati</taxon>
        <taxon>Pseudomonadota</taxon>
        <taxon>Gammaproteobacteria</taxon>
        <taxon>Alteromonadales</taxon>
        <taxon>Pseudoalteromonadaceae</taxon>
        <taxon>Pseudoalteromonas</taxon>
    </lineage>
</organism>
<comment type="caution">
    <text evidence="1">The sequence shown here is derived from an EMBL/GenBank/DDBJ whole genome shotgun (WGS) entry which is preliminary data.</text>
</comment>
<dbReference type="RefSeq" id="WP_305471681.1">
    <property type="nucleotide sequence ID" value="NZ_JAUYVT010000004.1"/>
</dbReference>
<proteinExistence type="predicted"/>
<evidence type="ECO:0000313" key="1">
    <source>
        <dbReference type="EMBL" id="MDP2564404.1"/>
    </source>
</evidence>
<evidence type="ECO:0000313" key="2">
    <source>
        <dbReference type="Proteomes" id="UP001177212"/>
    </source>
</evidence>
<reference evidence="1" key="1">
    <citation type="submission" date="2023-07" db="EMBL/GenBank/DDBJ databases">
        <title>Genome content predicts the carbon catabolic preferences of heterotrophic bacteria.</title>
        <authorList>
            <person name="Gralka M."/>
        </authorList>
    </citation>
    <scope>NUCLEOTIDE SEQUENCE</scope>
    <source>
        <strain evidence="1">4G09</strain>
    </source>
</reference>
<gene>
    <name evidence="1" type="ORF">Q8W34_07140</name>
</gene>
<dbReference type="EMBL" id="JAUYVT010000004">
    <property type="protein sequence ID" value="MDP2564404.1"/>
    <property type="molecule type" value="Genomic_DNA"/>
</dbReference>
<protein>
    <recommendedName>
        <fullName evidence="3">HU domain-containing protein</fullName>
    </recommendedName>
</protein>